<keyword evidence="2" id="KW-1185">Reference proteome</keyword>
<dbReference type="GeneID" id="76200115"/>
<dbReference type="Proteomes" id="UP001596417">
    <property type="component" value="Unassembled WGS sequence"/>
</dbReference>
<dbReference type="Pfam" id="PF10936">
    <property type="entry name" value="DUF2617"/>
    <property type="match status" value="1"/>
</dbReference>
<protein>
    <submittedName>
        <fullName evidence="1">DUF2617 family protein</fullName>
    </submittedName>
</protein>
<gene>
    <name evidence="1" type="ORF">ACFQL7_12015</name>
</gene>
<evidence type="ECO:0000313" key="1">
    <source>
        <dbReference type="EMBL" id="MFC7190500.1"/>
    </source>
</evidence>
<sequence>MTTPTPTALYFVYTPTPPNLDHFEVKRVASTEILGRPATLTVIGESHCISIRALGVHELCSCKPLPAETMHCLPLTEALAQSFSAETEHCSVSTTIETHPLDSFPDEHKQNADVSYRFGPDAWTTIIVEEDAYETYHTYPECDLTLYTQTRLQTEPADNPDRECPSIDVTHQ</sequence>
<proteinExistence type="predicted"/>
<name>A0ABD5YVG5_9EURY</name>
<comment type="caution">
    <text evidence="1">The sequence shown here is derived from an EMBL/GenBank/DDBJ whole genome shotgun (WGS) entry which is preliminary data.</text>
</comment>
<dbReference type="RefSeq" id="WP_248907410.1">
    <property type="nucleotide sequence ID" value="NZ_CP109979.1"/>
</dbReference>
<dbReference type="AlphaFoldDB" id="A0ABD5YVG5"/>
<organism evidence="1 2">
    <name type="scientific">Halocatena marina</name>
    <dbReference type="NCBI Taxonomy" id="2934937"/>
    <lineage>
        <taxon>Archaea</taxon>
        <taxon>Methanobacteriati</taxon>
        <taxon>Methanobacteriota</taxon>
        <taxon>Stenosarchaea group</taxon>
        <taxon>Halobacteria</taxon>
        <taxon>Halobacteriales</taxon>
        <taxon>Natronomonadaceae</taxon>
        <taxon>Halocatena</taxon>
    </lineage>
</organism>
<reference evidence="1 2" key="1">
    <citation type="journal article" date="2019" name="Int. J. Syst. Evol. Microbiol.">
        <title>The Global Catalogue of Microorganisms (GCM) 10K type strain sequencing project: providing services to taxonomists for standard genome sequencing and annotation.</title>
        <authorList>
            <consortium name="The Broad Institute Genomics Platform"/>
            <consortium name="The Broad Institute Genome Sequencing Center for Infectious Disease"/>
            <person name="Wu L."/>
            <person name="Ma J."/>
        </authorList>
    </citation>
    <scope>NUCLEOTIDE SEQUENCE [LARGE SCALE GENOMIC DNA]</scope>
    <source>
        <strain evidence="1 2">RDMS1</strain>
    </source>
</reference>
<dbReference type="InterPro" id="IPR024486">
    <property type="entry name" value="DUF2617"/>
</dbReference>
<evidence type="ECO:0000313" key="2">
    <source>
        <dbReference type="Proteomes" id="UP001596417"/>
    </source>
</evidence>
<accession>A0ABD5YVG5</accession>
<dbReference type="EMBL" id="JBHTAX010000001">
    <property type="protein sequence ID" value="MFC7190500.1"/>
    <property type="molecule type" value="Genomic_DNA"/>
</dbReference>